<feature type="signal peptide" evidence="1">
    <location>
        <begin position="1"/>
        <end position="23"/>
    </location>
</feature>
<dbReference type="PANTHER" id="PTHR24094:SF15">
    <property type="entry name" value="AMP-DEPENDENT SYNTHETASE_LIGASE DOMAIN-CONTAINING PROTEIN-RELATED"/>
    <property type="match status" value="1"/>
</dbReference>
<dbReference type="EMBL" id="JAIBOA010000034">
    <property type="protein sequence ID" value="MBW8487447.1"/>
    <property type="molecule type" value="Genomic_DNA"/>
</dbReference>
<dbReference type="Proteomes" id="UP000774570">
    <property type="component" value="Unassembled WGS sequence"/>
</dbReference>
<dbReference type="Pfam" id="PF07510">
    <property type="entry name" value="GmrSD_C"/>
    <property type="match status" value="1"/>
</dbReference>
<proteinExistence type="predicted"/>
<keyword evidence="3" id="KW-0255">Endonuclease</keyword>
<evidence type="ECO:0000256" key="1">
    <source>
        <dbReference type="SAM" id="SignalP"/>
    </source>
</evidence>
<comment type="caution">
    <text evidence="3">The sequence shown here is derived from an EMBL/GenBank/DDBJ whole genome shotgun (WGS) entry which is preliminary data.</text>
</comment>
<sequence length="229" mass="24640">MVRARRSLAAAAVLGVLAPAALAGCNSDDTGIGAGNGQGTAPAAAKPASKQVAAARKDLSGLKIASEGSGSGYSRKQYGVTWKDTDHNGCDQRNDILARDLTDISKKGKCIVMSGKLNDPYSGKQIDFTKSKAMQVQIDHIYPLALTWRMGASGWSADKREKLANDHDELIAVWGTPNQQKSDKGPSEWKPQKSFQCTYGVRFIEIAKKYGLPVTRADHDALQDFLARC</sequence>
<keyword evidence="3" id="KW-0540">Nuclease</keyword>
<keyword evidence="1" id="KW-0732">Signal</keyword>
<dbReference type="PROSITE" id="PS51257">
    <property type="entry name" value="PROKAR_LIPOPROTEIN"/>
    <property type="match status" value="1"/>
</dbReference>
<dbReference type="InterPro" id="IPR011089">
    <property type="entry name" value="GmrSD_C"/>
</dbReference>
<dbReference type="PANTHER" id="PTHR24094">
    <property type="entry name" value="SECRETED PROTEIN"/>
    <property type="match status" value="1"/>
</dbReference>
<evidence type="ECO:0000259" key="2">
    <source>
        <dbReference type="Pfam" id="PF07510"/>
    </source>
</evidence>
<accession>A0ABS7G402</accession>
<feature type="domain" description="GmrSD restriction endonucleases C-terminal" evidence="2">
    <location>
        <begin position="92"/>
        <end position="223"/>
    </location>
</feature>
<dbReference type="GO" id="GO:0004519">
    <property type="term" value="F:endonuclease activity"/>
    <property type="evidence" value="ECO:0007669"/>
    <property type="project" value="UniProtKB-KW"/>
</dbReference>
<evidence type="ECO:0000313" key="3">
    <source>
        <dbReference type="EMBL" id="MBW8487447.1"/>
    </source>
</evidence>
<dbReference type="RefSeq" id="WP_220170677.1">
    <property type="nucleotide sequence ID" value="NZ_JAIBOA010000034.1"/>
</dbReference>
<organism evidence="3 4">
    <name type="scientific">Actinomadura parmotrematis</name>
    <dbReference type="NCBI Taxonomy" id="2864039"/>
    <lineage>
        <taxon>Bacteria</taxon>
        <taxon>Bacillati</taxon>
        <taxon>Actinomycetota</taxon>
        <taxon>Actinomycetes</taxon>
        <taxon>Streptosporangiales</taxon>
        <taxon>Thermomonosporaceae</taxon>
        <taxon>Actinomadura</taxon>
    </lineage>
</organism>
<reference evidence="3 4" key="1">
    <citation type="submission" date="2021-07" db="EMBL/GenBank/DDBJ databases">
        <title>Actinomadura sp. PM05-2 isolated from lichen.</title>
        <authorList>
            <person name="Somphong A."/>
            <person name="Phongsopitanun W."/>
            <person name="Tanasupawat S."/>
            <person name="Peongsungnone V."/>
        </authorList>
    </citation>
    <scope>NUCLEOTIDE SEQUENCE [LARGE SCALE GENOMIC DNA]</scope>
    <source>
        <strain evidence="3 4">PM05-2</strain>
    </source>
</reference>
<keyword evidence="3" id="KW-0378">Hydrolase</keyword>
<evidence type="ECO:0000313" key="4">
    <source>
        <dbReference type="Proteomes" id="UP000774570"/>
    </source>
</evidence>
<keyword evidence="4" id="KW-1185">Reference proteome</keyword>
<feature type="chain" id="PRO_5046977370" evidence="1">
    <location>
        <begin position="24"/>
        <end position="229"/>
    </location>
</feature>
<protein>
    <submittedName>
        <fullName evidence="3">HNH endonuclease family protein</fullName>
    </submittedName>
</protein>
<name>A0ABS7G402_9ACTN</name>
<gene>
    <name evidence="3" type="ORF">K1Y72_34195</name>
</gene>